<evidence type="ECO:0000313" key="2">
    <source>
        <dbReference type="Proteomes" id="UP000515908"/>
    </source>
</evidence>
<protein>
    <submittedName>
        <fullName evidence="1">Uncharacterized protein</fullName>
    </submittedName>
</protein>
<dbReference type="VEuPathDB" id="TriTrypDB:ADEAN_000991000"/>
<dbReference type="EMBL" id="LR877169">
    <property type="protein sequence ID" value="CAD2222366.1"/>
    <property type="molecule type" value="Genomic_DNA"/>
</dbReference>
<proteinExistence type="predicted"/>
<reference evidence="1 2" key="1">
    <citation type="submission" date="2020-08" db="EMBL/GenBank/DDBJ databases">
        <authorList>
            <person name="Newling K."/>
            <person name="Davey J."/>
            <person name="Forrester S."/>
        </authorList>
    </citation>
    <scope>NUCLEOTIDE SEQUENCE [LARGE SCALE GENOMIC DNA]</scope>
    <source>
        <strain evidence="2">Crithidia deanei Carvalho (ATCC PRA-265)</strain>
    </source>
</reference>
<evidence type="ECO:0000313" key="1">
    <source>
        <dbReference type="EMBL" id="CAD2222366.1"/>
    </source>
</evidence>
<name>S9WXT4_9TRYP</name>
<keyword evidence="2" id="KW-1185">Reference proteome</keyword>
<dbReference type="Proteomes" id="UP000515908">
    <property type="component" value="Chromosome 25"/>
</dbReference>
<dbReference type="OrthoDB" id="264166at2759"/>
<dbReference type="AlphaFoldDB" id="S9WXT4"/>
<gene>
    <name evidence="1" type="ORF">ADEAN_000991000</name>
</gene>
<sequence>MEIKVQNGTILLSIHSTLLVTNKEETLRSVADYPPFQQYIGSFEQPGSILPKAILIRSIMKMAQRIVRVIADVVVDTDGKEITQPIQLSAESPAVLLPIAVVDGKKYGIVVGQRRMSLSFFPTKEAIYGSVDESGRFTSDCNSILTSLGFNLAGVEAVGERTFTIGNEGKLPFRIFSVTANLTQQQLETIGNAESEEGRPIAVPFDVLPSLDDAKVGLAACLLS</sequence>
<organism evidence="1 2">
    <name type="scientific">Angomonas deanei</name>
    <dbReference type="NCBI Taxonomy" id="59799"/>
    <lineage>
        <taxon>Eukaryota</taxon>
        <taxon>Discoba</taxon>
        <taxon>Euglenozoa</taxon>
        <taxon>Kinetoplastea</taxon>
        <taxon>Metakinetoplastina</taxon>
        <taxon>Trypanosomatida</taxon>
        <taxon>Trypanosomatidae</taxon>
        <taxon>Strigomonadinae</taxon>
        <taxon>Angomonas</taxon>
    </lineage>
</organism>
<accession>S9WXT4</accession>